<dbReference type="PANTHER" id="PTHR20933">
    <property type="entry name" value="F-BOX ONLY PROTEIN 33"/>
    <property type="match status" value="1"/>
</dbReference>
<dbReference type="InterPro" id="IPR032675">
    <property type="entry name" value="LRR_dom_sf"/>
</dbReference>
<protein>
    <recommendedName>
        <fullName evidence="2">F-box domain-containing protein</fullName>
    </recommendedName>
</protein>
<dbReference type="Proteomes" id="UP001208570">
    <property type="component" value="Unassembled WGS sequence"/>
</dbReference>
<dbReference type="InterPro" id="IPR036047">
    <property type="entry name" value="F-box-like_dom_sf"/>
</dbReference>
<dbReference type="PROSITE" id="PS50181">
    <property type="entry name" value="FBOX"/>
    <property type="match status" value="1"/>
</dbReference>
<feature type="region of interest" description="Disordered" evidence="1">
    <location>
        <begin position="1"/>
        <end position="33"/>
    </location>
</feature>
<dbReference type="GO" id="GO:0031398">
    <property type="term" value="P:positive regulation of protein ubiquitination"/>
    <property type="evidence" value="ECO:0007669"/>
    <property type="project" value="TreeGrafter"/>
</dbReference>
<keyword evidence="4" id="KW-1185">Reference proteome</keyword>
<dbReference type="Gene3D" id="3.80.10.10">
    <property type="entry name" value="Ribonuclease Inhibitor"/>
    <property type="match status" value="1"/>
</dbReference>
<sequence length="884" mass="97934">MDQEQQQSQLFDPGLVGPDPVFPNVSSAPPSQSCCGSQPKRRCCSTEGGCCSYNQGVKRCCRSERKGCYRSEKRGCCRSERRGCCRLEKRGCCRTEEKVSYNSVEKVSYSSEELVDKTSCGPLNKASCRSLEAASCSSLEAASCSSLEKASCSSLEKASCSSLEKSSCSSLEKTCSSLERVSCKALDKASCRSLEKAQCSSLEKAQCSSLEKAPCRSFEKAPCRSLEKAPCRSLEKAPCRALEKAPCRALEKASCRPFEKTSCSLLERALCSSLEKASCSSSVTVSCSLVGKGLCCSEQKVSYSLDAKACCMAAGKQQQVGHISKEKCWFGFADYNAIPEGILYESTEGSRCEEETEKLCKGPGGTLYKCLDGALCKGPDGTIYRCIGGILCKVSDGYTKKKNADGTPVFPGTDSGFGDEEDTRSTSSDTLSDSDDDQELNWATIPCIVLERIFRSLPCCEMIRVSAVCKRWRSTLYTPSLWYRINLNVVTRKDGNRAYFLTKCIRFAKYVKICWPALISRVRLSGPQAVDLYNKETLKALFLAMRECTNLRVLILKLENPCAFSPDFSQPVQHSLNTVLKMNKFLTSVSFGCNATIIPRNVVEIIPDKARVNELHVARFRPPYSSSNLDVVPLLCANPFVSFSQLRNLKEMTLDWCNVTPGVIQGLSKVSDCSGLNKLNILVSSHSCSFSSHPSMADWQQFALVHSSVRISLAFVQQFRGVCNSLKLIQPSVFMVKVLECAYVDPEEYNKLLLWQQQSLKALVHVGAWDSIELETWSSLWPSVVSCSQLKHLSFVGHYILDDILLFVTSHFRLCSFLMTKPHIMTFAEATPYLLPTSASKYNQFRQELSAVLRQSWNAINHVDLHGFYFAEGKDDSTYVMDSK</sequence>
<dbReference type="PANTHER" id="PTHR20933:SF3">
    <property type="entry name" value="F-BOX ONLY PROTEIN 33"/>
    <property type="match status" value="1"/>
</dbReference>
<dbReference type="SUPFAM" id="SSF81383">
    <property type="entry name" value="F-box domain"/>
    <property type="match status" value="1"/>
</dbReference>
<feature type="compositionally biased region" description="Polar residues" evidence="1">
    <location>
        <begin position="24"/>
        <end position="33"/>
    </location>
</feature>
<feature type="region of interest" description="Disordered" evidence="1">
    <location>
        <begin position="409"/>
        <end position="436"/>
    </location>
</feature>
<organism evidence="3 4">
    <name type="scientific">Paralvinella palmiformis</name>
    <dbReference type="NCBI Taxonomy" id="53620"/>
    <lineage>
        <taxon>Eukaryota</taxon>
        <taxon>Metazoa</taxon>
        <taxon>Spiralia</taxon>
        <taxon>Lophotrochozoa</taxon>
        <taxon>Annelida</taxon>
        <taxon>Polychaeta</taxon>
        <taxon>Sedentaria</taxon>
        <taxon>Canalipalpata</taxon>
        <taxon>Terebellida</taxon>
        <taxon>Terebelliformia</taxon>
        <taxon>Alvinellidae</taxon>
        <taxon>Paralvinella</taxon>
    </lineage>
</organism>
<gene>
    <name evidence="3" type="ORF">LSH36_136g02031</name>
</gene>
<dbReference type="EMBL" id="JAODUP010000136">
    <property type="protein sequence ID" value="KAK2160305.1"/>
    <property type="molecule type" value="Genomic_DNA"/>
</dbReference>
<evidence type="ECO:0000259" key="2">
    <source>
        <dbReference type="PROSITE" id="PS50181"/>
    </source>
</evidence>
<name>A0AAD9JY39_9ANNE</name>
<evidence type="ECO:0000313" key="3">
    <source>
        <dbReference type="EMBL" id="KAK2160305.1"/>
    </source>
</evidence>
<dbReference type="AlphaFoldDB" id="A0AAD9JY39"/>
<feature type="domain" description="F-box" evidence="2">
    <location>
        <begin position="439"/>
        <end position="485"/>
    </location>
</feature>
<evidence type="ECO:0000313" key="4">
    <source>
        <dbReference type="Proteomes" id="UP001208570"/>
    </source>
</evidence>
<dbReference type="InterPro" id="IPR001810">
    <property type="entry name" value="F-box_dom"/>
</dbReference>
<reference evidence="3" key="1">
    <citation type="journal article" date="2023" name="Mol. Biol. Evol.">
        <title>Third-Generation Sequencing Reveals the Adaptive Role of the Epigenome in Three Deep-Sea Polychaetes.</title>
        <authorList>
            <person name="Perez M."/>
            <person name="Aroh O."/>
            <person name="Sun Y."/>
            <person name="Lan Y."/>
            <person name="Juniper S.K."/>
            <person name="Young C.R."/>
            <person name="Angers B."/>
            <person name="Qian P.Y."/>
        </authorList>
    </citation>
    <scope>NUCLEOTIDE SEQUENCE</scope>
    <source>
        <strain evidence="3">P08H-3</strain>
    </source>
</reference>
<proteinExistence type="predicted"/>
<accession>A0AAD9JY39</accession>
<evidence type="ECO:0000256" key="1">
    <source>
        <dbReference type="SAM" id="MobiDB-lite"/>
    </source>
</evidence>
<feature type="compositionally biased region" description="Polar residues" evidence="1">
    <location>
        <begin position="1"/>
        <end position="10"/>
    </location>
</feature>
<dbReference type="Pfam" id="PF12937">
    <property type="entry name" value="F-box-like"/>
    <property type="match status" value="1"/>
</dbReference>
<dbReference type="SUPFAM" id="SSF52047">
    <property type="entry name" value="RNI-like"/>
    <property type="match status" value="1"/>
</dbReference>
<comment type="caution">
    <text evidence="3">The sequence shown here is derived from an EMBL/GenBank/DDBJ whole genome shotgun (WGS) entry which is preliminary data.</text>
</comment>